<reference evidence="1 2" key="1">
    <citation type="submission" date="2020-06" db="EMBL/GenBank/DDBJ databases">
        <authorList>
            <person name="Li R."/>
            <person name="Bekaert M."/>
        </authorList>
    </citation>
    <scope>NUCLEOTIDE SEQUENCE [LARGE SCALE GENOMIC DNA]</scope>
    <source>
        <strain evidence="2">wild</strain>
    </source>
</reference>
<organism evidence="1 2">
    <name type="scientific">Mytilus coruscus</name>
    <name type="common">Sea mussel</name>
    <dbReference type="NCBI Taxonomy" id="42192"/>
    <lineage>
        <taxon>Eukaryota</taxon>
        <taxon>Metazoa</taxon>
        <taxon>Spiralia</taxon>
        <taxon>Lophotrochozoa</taxon>
        <taxon>Mollusca</taxon>
        <taxon>Bivalvia</taxon>
        <taxon>Autobranchia</taxon>
        <taxon>Pteriomorphia</taxon>
        <taxon>Mytilida</taxon>
        <taxon>Mytiloidea</taxon>
        <taxon>Mytilidae</taxon>
        <taxon>Mytilinae</taxon>
        <taxon>Mytilus</taxon>
    </lineage>
</organism>
<evidence type="ECO:0000313" key="1">
    <source>
        <dbReference type="EMBL" id="CAC5417599.1"/>
    </source>
</evidence>
<dbReference type="EMBL" id="CACVKT020008775">
    <property type="protein sequence ID" value="CAC5417599.1"/>
    <property type="molecule type" value="Genomic_DNA"/>
</dbReference>
<name>A0A6J8E9X1_MYTCO</name>
<dbReference type="AlphaFoldDB" id="A0A6J8E9X1"/>
<protein>
    <submittedName>
        <fullName evidence="1">Uncharacterized protein</fullName>
    </submittedName>
</protein>
<gene>
    <name evidence="1" type="ORF">MCOR_50093</name>
</gene>
<keyword evidence="2" id="KW-1185">Reference proteome</keyword>
<sequence>MLKYKVNDISNSVKQTEERDIFYDLGVINLPESANENLIKNISALMSEGLNIQPISFSSVESQRTRNENKSWLVNITCKSKEELSIIMSLKRNLKFSRKYKDQSVQQRIKRKILQTIVDVLKSFDSEIDMKEVEIIAKRYVNHQYSKREGHFSRDLQS</sequence>
<dbReference type="OrthoDB" id="6629108at2759"/>
<dbReference type="Proteomes" id="UP000507470">
    <property type="component" value="Unassembled WGS sequence"/>
</dbReference>
<evidence type="ECO:0000313" key="2">
    <source>
        <dbReference type="Proteomes" id="UP000507470"/>
    </source>
</evidence>
<accession>A0A6J8E9X1</accession>
<proteinExistence type="predicted"/>